<dbReference type="EMBL" id="JANAWD010000425">
    <property type="protein sequence ID" value="KAJ3479658.1"/>
    <property type="molecule type" value="Genomic_DNA"/>
</dbReference>
<dbReference type="AlphaFoldDB" id="A0AAD5V1P9"/>
<dbReference type="SUPFAM" id="SSF82657">
    <property type="entry name" value="BolA-like"/>
    <property type="match status" value="1"/>
</dbReference>
<evidence type="ECO:0000313" key="1">
    <source>
        <dbReference type="EMBL" id="KAJ3479658.1"/>
    </source>
</evidence>
<evidence type="ECO:0000313" key="2">
    <source>
        <dbReference type="Proteomes" id="UP001212997"/>
    </source>
</evidence>
<dbReference type="Gene3D" id="3.30.300.90">
    <property type="entry name" value="BolA-like"/>
    <property type="match status" value="1"/>
</dbReference>
<sequence length="90" mass="9943">MPVSLNDLENAIRTALPISHLEIIDASSGCGENYAVVVVSEVRAQSSNYDLIDIEGGFEYQAFEGKSTLARHRYSESSLLRPAFVRLTRP</sequence>
<gene>
    <name evidence="1" type="ORF">NLI96_g8907</name>
</gene>
<reference evidence="1" key="1">
    <citation type="submission" date="2022-07" db="EMBL/GenBank/DDBJ databases">
        <title>Genome Sequence of Physisporinus lineatus.</title>
        <authorList>
            <person name="Buettner E."/>
        </authorList>
    </citation>
    <scope>NUCLEOTIDE SEQUENCE</scope>
    <source>
        <strain evidence="1">VT162</strain>
    </source>
</reference>
<keyword evidence="2" id="KW-1185">Reference proteome</keyword>
<evidence type="ECO:0008006" key="3">
    <source>
        <dbReference type="Google" id="ProtNLM"/>
    </source>
</evidence>
<protein>
    <recommendedName>
        <fullName evidence="3">BolA-like protein</fullName>
    </recommendedName>
</protein>
<proteinExistence type="predicted"/>
<dbReference type="InterPro" id="IPR036065">
    <property type="entry name" value="BolA-like_sf"/>
</dbReference>
<accession>A0AAD5V1P9</accession>
<name>A0AAD5V1P9_9APHY</name>
<dbReference type="Proteomes" id="UP001212997">
    <property type="component" value="Unassembled WGS sequence"/>
</dbReference>
<organism evidence="1 2">
    <name type="scientific">Meripilus lineatus</name>
    <dbReference type="NCBI Taxonomy" id="2056292"/>
    <lineage>
        <taxon>Eukaryota</taxon>
        <taxon>Fungi</taxon>
        <taxon>Dikarya</taxon>
        <taxon>Basidiomycota</taxon>
        <taxon>Agaricomycotina</taxon>
        <taxon>Agaricomycetes</taxon>
        <taxon>Polyporales</taxon>
        <taxon>Meripilaceae</taxon>
        <taxon>Meripilus</taxon>
    </lineage>
</organism>
<comment type="caution">
    <text evidence="1">The sequence shown here is derived from an EMBL/GenBank/DDBJ whole genome shotgun (WGS) entry which is preliminary data.</text>
</comment>